<accession>A0ABS9UD46</accession>
<keyword evidence="2 5" id="KW-0641">Proline biosynthesis</keyword>
<evidence type="ECO:0000256" key="1">
    <source>
        <dbReference type="ARBA" id="ARBA00005525"/>
    </source>
</evidence>
<evidence type="ECO:0000313" key="11">
    <source>
        <dbReference type="EMBL" id="MCH7322265.1"/>
    </source>
</evidence>
<comment type="catalytic activity">
    <reaction evidence="5">
        <text>L-proline + NAD(+) = (S)-1-pyrroline-5-carboxylate + NADH + 2 H(+)</text>
        <dbReference type="Rhea" id="RHEA:14105"/>
        <dbReference type="ChEBI" id="CHEBI:15378"/>
        <dbReference type="ChEBI" id="CHEBI:17388"/>
        <dbReference type="ChEBI" id="CHEBI:57540"/>
        <dbReference type="ChEBI" id="CHEBI:57945"/>
        <dbReference type="ChEBI" id="CHEBI:60039"/>
        <dbReference type="EC" id="1.5.1.2"/>
    </reaction>
</comment>
<comment type="similarity">
    <text evidence="1 5 7">Belongs to the pyrroline-5-carboxylate reductase family.</text>
</comment>
<dbReference type="PROSITE" id="PS00521">
    <property type="entry name" value="P5CR"/>
    <property type="match status" value="1"/>
</dbReference>
<dbReference type="PIRSF" id="PIRSF000193">
    <property type="entry name" value="Pyrrol-5-carb_rd"/>
    <property type="match status" value="1"/>
</dbReference>
<keyword evidence="3 5" id="KW-0521">NADP</keyword>
<evidence type="ECO:0000256" key="6">
    <source>
        <dbReference type="NCBIfam" id="TIGR00112"/>
    </source>
</evidence>
<dbReference type="EMBL" id="JAKZFC010000003">
    <property type="protein sequence ID" value="MCH7322265.1"/>
    <property type="molecule type" value="Genomic_DNA"/>
</dbReference>
<keyword evidence="5 7" id="KW-0028">Amino-acid biosynthesis</keyword>
<keyword evidence="5" id="KW-0963">Cytoplasm</keyword>
<reference evidence="11 12" key="1">
    <citation type="submission" date="2022-03" db="EMBL/GenBank/DDBJ databases">
        <authorList>
            <person name="Jo J.-H."/>
            <person name="Im W.-T."/>
        </authorList>
    </citation>
    <scope>NUCLEOTIDE SEQUENCE [LARGE SCALE GENOMIC DNA]</scope>
    <source>
        <strain evidence="11 12">MA9</strain>
    </source>
</reference>
<dbReference type="PANTHER" id="PTHR11645">
    <property type="entry name" value="PYRROLINE-5-CARBOXYLATE REDUCTASE"/>
    <property type="match status" value="1"/>
</dbReference>
<evidence type="ECO:0000256" key="5">
    <source>
        <dbReference type="HAMAP-Rule" id="MF_01925"/>
    </source>
</evidence>
<keyword evidence="4 5" id="KW-0560">Oxidoreductase</keyword>
<dbReference type="InterPro" id="IPR008927">
    <property type="entry name" value="6-PGluconate_DH-like_C_sf"/>
</dbReference>
<organism evidence="11 12">
    <name type="scientific">Solibacillus palustris</name>
    <dbReference type="NCBI Taxonomy" id="2908203"/>
    <lineage>
        <taxon>Bacteria</taxon>
        <taxon>Bacillati</taxon>
        <taxon>Bacillota</taxon>
        <taxon>Bacilli</taxon>
        <taxon>Bacillales</taxon>
        <taxon>Caryophanaceae</taxon>
        <taxon>Solibacillus</taxon>
    </lineage>
</organism>
<dbReference type="SUPFAM" id="SSF48179">
    <property type="entry name" value="6-phosphogluconate dehydrogenase C-terminal domain-like"/>
    <property type="match status" value="1"/>
</dbReference>
<dbReference type="Gene3D" id="3.40.50.720">
    <property type="entry name" value="NAD(P)-binding Rossmann-like Domain"/>
    <property type="match status" value="1"/>
</dbReference>
<dbReference type="SUPFAM" id="SSF51735">
    <property type="entry name" value="NAD(P)-binding Rossmann-fold domains"/>
    <property type="match status" value="1"/>
</dbReference>
<evidence type="ECO:0000256" key="8">
    <source>
        <dbReference type="SAM" id="Phobius"/>
    </source>
</evidence>
<keyword evidence="8" id="KW-0472">Membrane</keyword>
<evidence type="ECO:0000256" key="3">
    <source>
        <dbReference type="ARBA" id="ARBA00022857"/>
    </source>
</evidence>
<dbReference type="InterPro" id="IPR028939">
    <property type="entry name" value="P5C_Rdtase_cat_N"/>
</dbReference>
<dbReference type="HAMAP" id="MF_01925">
    <property type="entry name" value="P5C_reductase"/>
    <property type="match status" value="1"/>
</dbReference>
<comment type="pathway">
    <text evidence="5 7">Amino-acid biosynthesis; L-proline biosynthesis; L-proline from L-glutamate 5-semialdehyde: step 1/1.</text>
</comment>
<comment type="function">
    <text evidence="5">Catalyzes the reduction of 1-pyrroline-5-carboxylate (PCA) to L-proline.</text>
</comment>
<proteinExistence type="inferred from homology"/>
<name>A0ABS9UD46_9BACL</name>
<dbReference type="Gene3D" id="1.10.3730.10">
    <property type="entry name" value="ProC C-terminal domain-like"/>
    <property type="match status" value="1"/>
</dbReference>
<evidence type="ECO:0000259" key="10">
    <source>
        <dbReference type="Pfam" id="PF14748"/>
    </source>
</evidence>
<feature type="transmembrane region" description="Helical" evidence="8">
    <location>
        <begin position="12"/>
        <end position="33"/>
    </location>
</feature>
<dbReference type="InterPro" id="IPR000304">
    <property type="entry name" value="Pyrroline-COOH_reductase"/>
</dbReference>
<dbReference type="InterPro" id="IPR036291">
    <property type="entry name" value="NAD(P)-bd_dom_sf"/>
</dbReference>
<comment type="caution">
    <text evidence="11">The sequence shown here is derived from an EMBL/GenBank/DDBJ whole genome shotgun (WGS) entry which is preliminary data.</text>
</comment>
<dbReference type="Pfam" id="PF03807">
    <property type="entry name" value="F420_oxidored"/>
    <property type="match status" value="1"/>
</dbReference>
<keyword evidence="8" id="KW-0812">Transmembrane</keyword>
<comment type="catalytic activity">
    <reaction evidence="5 7">
        <text>L-proline + NADP(+) = (S)-1-pyrroline-5-carboxylate + NADPH + 2 H(+)</text>
        <dbReference type="Rhea" id="RHEA:14109"/>
        <dbReference type="ChEBI" id="CHEBI:15378"/>
        <dbReference type="ChEBI" id="CHEBI:17388"/>
        <dbReference type="ChEBI" id="CHEBI:57783"/>
        <dbReference type="ChEBI" id="CHEBI:58349"/>
        <dbReference type="ChEBI" id="CHEBI:60039"/>
        <dbReference type="EC" id="1.5.1.2"/>
    </reaction>
</comment>
<dbReference type="Pfam" id="PF14748">
    <property type="entry name" value="P5CR_dimer"/>
    <property type="match status" value="1"/>
</dbReference>
<keyword evidence="12" id="KW-1185">Reference proteome</keyword>
<dbReference type="PANTHER" id="PTHR11645:SF0">
    <property type="entry name" value="PYRROLINE-5-CARBOXYLATE REDUCTASE 3"/>
    <property type="match status" value="1"/>
</dbReference>
<evidence type="ECO:0000256" key="2">
    <source>
        <dbReference type="ARBA" id="ARBA00022650"/>
    </source>
</evidence>
<gene>
    <name evidence="5 11" type="primary">proC</name>
    <name evidence="11" type="ORF">LZ480_10210</name>
</gene>
<dbReference type="EC" id="1.5.1.2" evidence="5 6"/>
<dbReference type="Proteomes" id="UP001316087">
    <property type="component" value="Unassembled WGS sequence"/>
</dbReference>
<dbReference type="GO" id="GO:0004735">
    <property type="term" value="F:pyrroline-5-carboxylate reductase activity"/>
    <property type="evidence" value="ECO:0007669"/>
    <property type="project" value="UniProtKB-EC"/>
</dbReference>
<sequence>MKEGKRNMKYGFIGLGNMASAIIHGMITSEYFVPTNVYGINRSIAKTENLIDKYAIQAATSIEQLANEVDVIILAIKPQMFEDVLPTIKKHLTDKHIIISIAAGKSLEYLHEQLGNDTTIFRVMPNINATIGASTSCYSTLNASQTHKELVEQLFSTIGSIVELPENLFSIFTTIGCSSPAFTYLYIDSLARAAVREGMPKDMALEIAASSVLGSAKMVLESDSHPWALIDQVCSPGGTTIQGVTSLQVNHFESTIYEAVDAVTTKDALIQKQTV</sequence>
<evidence type="ECO:0000256" key="4">
    <source>
        <dbReference type="ARBA" id="ARBA00023002"/>
    </source>
</evidence>
<dbReference type="InterPro" id="IPR029036">
    <property type="entry name" value="P5CR_dimer"/>
</dbReference>
<comment type="subcellular location">
    <subcellularLocation>
        <location evidence="5">Cytoplasm</location>
    </subcellularLocation>
</comment>
<dbReference type="NCBIfam" id="TIGR00112">
    <property type="entry name" value="proC"/>
    <property type="match status" value="1"/>
</dbReference>
<keyword evidence="8" id="KW-1133">Transmembrane helix</keyword>
<evidence type="ECO:0000313" key="12">
    <source>
        <dbReference type="Proteomes" id="UP001316087"/>
    </source>
</evidence>
<dbReference type="InterPro" id="IPR053790">
    <property type="entry name" value="P5CR-like_CS"/>
</dbReference>
<feature type="domain" description="Pyrroline-5-carboxylate reductase catalytic N-terminal" evidence="9">
    <location>
        <begin position="9"/>
        <end position="104"/>
    </location>
</feature>
<evidence type="ECO:0000256" key="7">
    <source>
        <dbReference type="RuleBase" id="RU003903"/>
    </source>
</evidence>
<dbReference type="RefSeq" id="WP_241369330.1">
    <property type="nucleotide sequence ID" value="NZ_JAKZFC010000003.1"/>
</dbReference>
<feature type="domain" description="Pyrroline-5-carboxylate reductase dimerisation" evidence="10">
    <location>
        <begin position="166"/>
        <end position="267"/>
    </location>
</feature>
<protein>
    <recommendedName>
        <fullName evidence="5 6">Pyrroline-5-carboxylate reductase</fullName>
        <shortName evidence="5">P5C reductase</shortName>
        <shortName evidence="5">P5CR</shortName>
        <ecNumber evidence="5 6">1.5.1.2</ecNumber>
    </recommendedName>
    <alternativeName>
        <fullName evidence="5">PCA reductase</fullName>
    </alternativeName>
</protein>
<evidence type="ECO:0000259" key="9">
    <source>
        <dbReference type="Pfam" id="PF03807"/>
    </source>
</evidence>